<evidence type="ECO:0000256" key="1">
    <source>
        <dbReference type="SAM" id="SignalP"/>
    </source>
</evidence>
<protein>
    <submittedName>
        <fullName evidence="2">YcfL family protein</fullName>
    </submittedName>
</protein>
<dbReference type="CDD" id="cd09030">
    <property type="entry name" value="DUF1425"/>
    <property type="match status" value="1"/>
</dbReference>
<name>A0ABS7FDE8_9NEIS</name>
<keyword evidence="1" id="KW-0732">Signal</keyword>
<evidence type="ECO:0000313" key="3">
    <source>
        <dbReference type="Proteomes" id="UP000711178"/>
    </source>
</evidence>
<sequence length="127" mass="14375">MRHIRRCLLLAALAAAPLCHADGLESKLEMLGKMDNIKVESARVVKRNDFLNVQAELSNSATKQQMLFYRFKWLDGSGMQTGAEETWKQLQLQGLERKSIQTVAPTPQAADFRLELQSPDNSVNLFR</sequence>
<dbReference type="RefSeq" id="WP_043578161.1">
    <property type="nucleotide sequence ID" value="NZ_CP142381.1"/>
</dbReference>
<keyword evidence="3" id="KW-1185">Reference proteome</keyword>
<dbReference type="Proteomes" id="UP000711178">
    <property type="component" value="Unassembled WGS sequence"/>
</dbReference>
<feature type="signal peptide" evidence="1">
    <location>
        <begin position="1"/>
        <end position="21"/>
    </location>
</feature>
<evidence type="ECO:0000313" key="2">
    <source>
        <dbReference type="EMBL" id="MBW8287319.1"/>
    </source>
</evidence>
<dbReference type="Gene3D" id="2.60.40.3230">
    <property type="match status" value="1"/>
</dbReference>
<dbReference type="Pfam" id="PF07233">
    <property type="entry name" value="DUF1425"/>
    <property type="match status" value="1"/>
</dbReference>
<dbReference type="InterPro" id="IPR038483">
    <property type="entry name" value="YcfL-like_sf"/>
</dbReference>
<dbReference type="InterPro" id="IPR010824">
    <property type="entry name" value="DUF1425"/>
</dbReference>
<dbReference type="EMBL" id="JAHDTB010000004">
    <property type="protein sequence ID" value="MBW8287319.1"/>
    <property type="molecule type" value="Genomic_DNA"/>
</dbReference>
<proteinExistence type="predicted"/>
<organism evidence="2 3">
    <name type="scientific">Chromobacterium subtsugae</name>
    <dbReference type="NCBI Taxonomy" id="251747"/>
    <lineage>
        <taxon>Bacteria</taxon>
        <taxon>Pseudomonadati</taxon>
        <taxon>Pseudomonadota</taxon>
        <taxon>Betaproteobacteria</taxon>
        <taxon>Neisseriales</taxon>
        <taxon>Chromobacteriaceae</taxon>
        <taxon>Chromobacterium</taxon>
    </lineage>
</organism>
<reference evidence="2 3" key="1">
    <citation type="submission" date="2021-05" db="EMBL/GenBank/DDBJ databases">
        <title>Draft Whole Genome Sequencing Of Biosensor Chromobacterium violaceum Strain CV026 Reveals A Regulatory RNA In Chromobacterium violaceum Phenotype Regulatory Network.</title>
        <authorList>
            <person name="Hong K.W."/>
            <person name="Chan K.G."/>
            <person name="Chang C.-Y."/>
        </authorList>
    </citation>
    <scope>NUCLEOTIDE SEQUENCE [LARGE SCALE GENOMIC DNA]</scope>
    <source>
        <strain evidence="2 3">ATCC 31532</strain>
    </source>
</reference>
<comment type="caution">
    <text evidence="2">The sequence shown here is derived from an EMBL/GenBank/DDBJ whole genome shotgun (WGS) entry which is preliminary data.</text>
</comment>
<dbReference type="GeneID" id="89686776"/>
<feature type="chain" id="PRO_5045129379" evidence="1">
    <location>
        <begin position="22"/>
        <end position="127"/>
    </location>
</feature>
<accession>A0ABS7FDE8</accession>
<gene>
    <name evidence="2" type="ORF">KIF53_06720</name>
</gene>